<feature type="domain" description="FHA" evidence="2">
    <location>
        <begin position="67"/>
        <end position="116"/>
    </location>
</feature>
<dbReference type="InterPro" id="IPR008984">
    <property type="entry name" value="SMAD_FHA_dom_sf"/>
</dbReference>
<feature type="transmembrane region" description="Helical" evidence="1">
    <location>
        <begin position="6"/>
        <end position="25"/>
    </location>
</feature>
<sequence length="141" mass="16185">MSSILFLILRILLVASLYGFLIWALQVLWKDLRAQTEVVHSRRAPAITLSISNTLDDQTRTYTTTEILIGRNPGSTFPIRNETVSSSHARLIYRQNQWWVEDLHSTNGTFLNEERVFTPTVVMDGDDLRCGQVNLQVKIEH</sequence>
<keyword evidence="1" id="KW-0472">Membrane</keyword>
<dbReference type="Gene3D" id="2.60.200.20">
    <property type="match status" value="1"/>
</dbReference>
<gene>
    <name evidence="3" type="ORF">DEQ80_00755</name>
</gene>
<name>A0A3D1JD63_9CHLR</name>
<accession>A0A3D1JD63</accession>
<dbReference type="PROSITE" id="PS50006">
    <property type="entry name" value="FHA_DOMAIN"/>
    <property type="match status" value="1"/>
</dbReference>
<dbReference type="SMART" id="SM00240">
    <property type="entry name" value="FHA"/>
    <property type="match status" value="1"/>
</dbReference>
<evidence type="ECO:0000313" key="3">
    <source>
        <dbReference type="EMBL" id="HCE16364.1"/>
    </source>
</evidence>
<proteinExistence type="predicted"/>
<evidence type="ECO:0000259" key="2">
    <source>
        <dbReference type="PROSITE" id="PS50006"/>
    </source>
</evidence>
<dbReference type="RefSeq" id="WP_062189451.1">
    <property type="nucleotide sequence ID" value="NZ_DF967965.1"/>
</dbReference>
<dbReference type="AlphaFoldDB" id="A0A3D1JD63"/>
<dbReference type="EMBL" id="DPBP01000003">
    <property type="protein sequence ID" value="HCE16364.1"/>
    <property type="molecule type" value="Genomic_DNA"/>
</dbReference>
<protein>
    <submittedName>
        <fullName evidence="3">FHA domain-containing protein</fullName>
    </submittedName>
</protein>
<dbReference type="OrthoDB" id="9816434at2"/>
<reference evidence="3 4" key="1">
    <citation type="journal article" date="2018" name="Nat. Biotechnol.">
        <title>A standardized bacterial taxonomy based on genome phylogeny substantially revises the tree of life.</title>
        <authorList>
            <person name="Parks D.H."/>
            <person name="Chuvochina M."/>
            <person name="Waite D.W."/>
            <person name="Rinke C."/>
            <person name="Skarshewski A."/>
            <person name="Chaumeil P.A."/>
            <person name="Hugenholtz P."/>
        </authorList>
    </citation>
    <scope>NUCLEOTIDE SEQUENCE [LARGE SCALE GENOMIC DNA]</scope>
    <source>
        <strain evidence="3">UBA8781</strain>
    </source>
</reference>
<keyword evidence="1" id="KW-0812">Transmembrane</keyword>
<keyword evidence="1" id="KW-1133">Transmembrane helix</keyword>
<dbReference type="SUPFAM" id="SSF49879">
    <property type="entry name" value="SMAD/FHA domain"/>
    <property type="match status" value="1"/>
</dbReference>
<dbReference type="PANTHER" id="PTHR23308">
    <property type="entry name" value="NUCLEAR INHIBITOR OF PROTEIN PHOSPHATASE-1"/>
    <property type="match status" value="1"/>
</dbReference>
<dbReference type="InterPro" id="IPR000253">
    <property type="entry name" value="FHA_dom"/>
</dbReference>
<comment type="caution">
    <text evidence="3">The sequence shown here is derived from an EMBL/GenBank/DDBJ whole genome shotgun (WGS) entry which is preliminary data.</text>
</comment>
<evidence type="ECO:0000256" key="1">
    <source>
        <dbReference type="SAM" id="Phobius"/>
    </source>
</evidence>
<organism evidence="3 4">
    <name type="scientific">Anaerolinea thermolimosa</name>
    <dbReference type="NCBI Taxonomy" id="229919"/>
    <lineage>
        <taxon>Bacteria</taxon>
        <taxon>Bacillati</taxon>
        <taxon>Chloroflexota</taxon>
        <taxon>Anaerolineae</taxon>
        <taxon>Anaerolineales</taxon>
        <taxon>Anaerolineaceae</taxon>
        <taxon>Anaerolinea</taxon>
    </lineage>
</organism>
<dbReference type="InterPro" id="IPR050923">
    <property type="entry name" value="Cell_Proc_Reg/RNA_Proc"/>
</dbReference>
<dbReference type="Pfam" id="PF00498">
    <property type="entry name" value="FHA"/>
    <property type="match status" value="1"/>
</dbReference>
<evidence type="ECO:0000313" key="4">
    <source>
        <dbReference type="Proteomes" id="UP000264141"/>
    </source>
</evidence>
<dbReference type="STRING" id="229919.GCA_001050195_00513"/>
<dbReference type="Proteomes" id="UP000264141">
    <property type="component" value="Unassembled WGS sequence"/>
</dbReference>